<gene>
    <name evidence="1" type="ORF">PHAMO_80036</name>
</gene>
<reference evidence="1 2" key="1">
    <citation type="journal article" date="2012" name="J. Bacteriol.">
        <title>Draft Genome Sequence of the Purple Photosynthetic Bacterium Phaeospirillum molischianum DSM120, a Particularly Versatile Bacterium.</title>
        <authorList>
            <person name="Duquesne K."/>
            <person name="Prima V."/>
            <person name="Ji B."/>
            <person name="Rouy Z."/>
            <person name="Medigue C."/>
            <person name="Talla E."/>
            <person name="Sturgis J.N."/>
        </authorList>
    </citation>
    <scope>NUCLEOTIDE SEQUENCE [LARGE SCALE GENOMIC DNA]</scope>
    <source>
        <strain evidence="2">DSM120</strain>
    </source>
</reference>
<accession>H8FY07</accession>
<keyword evidence="2" id="KW-1185">Reference proteome</keyword>
<dbReference type="STRING" id="1150626.PHAMO_80036"/>
<name>H8FY07_MAGML</name>
<protein>
    <submittedName>
        <fullName evidence="1">Uncharacterized protein</fullName>
    </submittedName>
</protein>
<comment type="caution">
    <text evidence="1">The sequence shown here is derived from an EMBL/GenBank/DDBJ whole genome shotgun (WGS) entry which is preliminary data.</text>
</comment>
<sequence>MLKGKGFMRHKLKNGWTIGYDIKNRAIIQFTKDDQIPGYKLIAGWLFSFTKASYGDGYRTWISIGWGQGFWFTTGL</sequence>
<evidence type="ECO:0000313" key="1">
    <source>
        <dbReference type="EMBL" id="CCG43245.1"/>
    </source>
</evidence>
<organism evidence="1 2">
    <name type="scientific">Magnetospirillum molischianum DSM 120</name>
    <dbReference type="NCBI Taxonomy" id="1150626"/>
    <lineage>
        <taxon>Bacteria</taxon>
        <taxon>Pseudomonadati</taxon>
        <taxon>Pseudomonadota</taxon>
        <taxon>Alphaproteobacteria</taxon>
        <taxon>Rhodospirillales</taxon>
        <taxon>Rhodospirillaceae</taxon>
        <taxon>Magnetospirillum</taxon>
    </lineage>
</organism>
<evidence type="ECO:0000313" key="2">
    <source>
        <dbReference type="Proteomes" id="UP000004169"/>
    </source>
</evidence>
<dbReference type="AlphaFoldDB" id="H8FY07"/>
<proteinExistence type="predicted"/>
<dbReference type="EMBL" id="CAHP01000060">
    <property type="protein sequence ID" value="CCG43245.1"/>
    <property type="molecule type" value="Genomic_DNA"/>
</dbReference>
<dbReference type="Proteomes" id="UP000004169">
    <property type="component" value="Unassembled WGS sequence"/>
</dbReference>
<dbReference type="RefSeq" id="WP_002731298.1">
    <property type="nucleotide sequence ID" value="NZ_CAHP01000060.1"/>
</dbReference>